<protein>
    <submittedName>
        <fullName evidence="5">3-oxoacyl-[acyl-carrier-protein] synthase 2</fullName>
        <ecNumber evidence="5">2.3.1.179</ecNumber>
    </submittedName>
</protein>
<name>A0A518DWX7_9BACT</name>
<dbReference type="InterPro" id="IPR014031">
    <property type="entry name" value="Ketoacyl_synth_C"/>
</dbReference>
<evidence type="ECO:0000256" key="2">
    <source>
        <dbReference type="ARBA" id="ARBA00022679"/>
    </source>
</evidence>
<keyword evidence="2 3" id="KW-0808">Transferase</keyword>
<feature type="domain" description="Ketosynthase family 3 (KS3)" evidence="4">
    <location>
        <begin position="6"/>
        <end position="435"/>
    </location>
</feature>
<comment type="similarity">
    <text evidence="1 3">Belongs to the thiolase-like superfamily. Beta-ketoacyl-ACP synthases family.</text>
</comment>
<gene>
    <name evidence="5" type="primary">fabF_6</name>
    <name evidence="5" type="ORF">Pla8534_41590</name>
</gene>
<dbReference type="Pfam" id="PF02801">
    <property type="entry name" value="Ketoacyl-synt_C"/>
    <property type="match status" value="1"/>
</dbReference>
<dbReference type="PROSITE" id="PS52004">
    <property type="entry name" value="KS3_2"/>
    <property type="match status" value="1"/>
</dbReference>
<dbReference type="Pfam" id="PF00109">
    <property type="entry name" value="ketoacyl-synt"/>
    <property type="match status" value="1"/>
</dbReference>
<dbReference type="RefSeq" id="WP_145054978.1">
    <property type="nucleotide sequence ID" value="NZ_CP036433.1"/>
</dbReference>
<dbReference type="PANTHER" id="PTHR11712:SF336">
    <property type="entry name" value="3-OXOACYL-[ACYL-CARRIER-PROTEIN] SYNTHASE, MITOCHONDRIAL"/>
    <property type="match status" value="1"/>
</dbReference>
<dbReference type="Gene3D" id="3.40.47.10">
    <property type="match status" value="2"/>
</dbReference>
<dbReference type="CDD" id="cd00834">
    <property type="entry name" value="KAS_I_II"/>
    <property type="match status" value="1"/>
</dbReference>
<dbReference type="GO" id="GO:0004315">
    <property type="term" value="F:3-oxoacyl-[acyl-carrier-protein] synthase activity"/>
    <property type="evidence" value="ECO:0007669"/>
    <property type="project" value="UniProtKB-EC"/>
</dbReference>
<dbReference type="EC" id="2.3.1.179" evidence="5"/>
<dbReference type="PANTHER" id="PTHR11712">
    <property type="entry name" value="POLYKETIDE SYNTHASE-RELATED"/>
    <property type="match status" value="1"/>
</dbReference>
<reference evidence="5 6" key="1">
    <citation type="submission" date="2019-02" db="EMBL/GenBank/DDBJ databases">
        <title>Deep-cultivation of Planctomycetes and their phenomic and genomic characterization uncovers novel biology.</title>
        <authorList>
            <person name="Wiegand S."/>
            <person name="Jogler M."/>
            <person name="Boedeker C."/>
            <person name="Pinto D."/>
            <person name="Vollmers J."/>
            <person name="Rivas-Marin E."/>
            <person name="Kohn T."/>
            <person name="Peeters S.H."/>
            <person name="Heuer A."/>
            <person name="Rast P."/>
            <person name="Oberbeckmann S."/>
            <person name="Bunk B."/>
            <person name="Jeske O."/>
            <person name="Meyerdierks A."/>
            <person name="Storesund J.E."/>
            <person name="Kallscheuer N."/>
            <person name="Luecker S."/>
            <person name="Lage O.M."/>
            <person name="Pohl T."/>
            <person name="Merkel B.J."/>
            <person name="Hornburger P."/>
            <person name="Mueller R.-W."/>
            <person name="Bruemmer F."/>
            <person name="Labrenz M."/>
            <person name="Spormann A.M."/>
            <person name="Op den Camp H."/>
            <person name="Overmann J."/>
            <person name="Amann R."/>
            <person name="Jetten M.S.M."/>
            <person name="Mascher T."/>
            <person name="Medema M.H."/>
            <person name="Devos D.P."/>
            <person name="Kaster A.-K."/>
            <person name="Ovreas L."/>
            <person name="Rohde M."/>
            <person name="Galperin M.Y."/>
            <person name="Jogler C."/>
        </authorList>
    </citation>
    <scope>NUCLEOTIDE SEQUENCE [LARGE SCALE GENOMIC DNA]</scope>
    <source>
        <strain evidence="5 6">Pla85_3_4</strain>
    </source>
</reference>
<evidence type="ECO:0000313" key="5">
    <source>
        <dbReference type="EMBL" id="QDU96339.1"/>
    </source>
</evidence>
<dbReference type="KEGG" id="lcre:Pla8534_41590"/>
<dbReference type="AlphaFoldDB" id="A0A518DWX7"/>
<dbReference type="Proteomes" id="UP000317648">
    <property type="component" value="Chromosome"/>
</dbReference>
<organism evidence="5 6">
    <name type="scientific">Lignipirellula cremea</name>
    <dbReference type="NCBI Taxonomy" id="2528010"/>
    <lineage>
        <taxon>Bacteria</taxon>
        <taxon>Pseudomonadati</taxon>
        <taxon>Planctomycetota</taxon>
        <taxon>Planctomycetia</taxon>
        <taxon>Pirellulales</taxon>
        <taxon>Pirellulaceae</taxon>
        <taxon>Lignipirellula</taxon>
    </lineage>
</organism>
<evidence type="ECO:0000313" key="6">
    <source>
        <dbReference type="Proteomes" id="UP000317648"/>
    </source>
</evidence>
<evidence type="ECO:0000259" key="4">
    <source>
        <dbReference type="PROSITE" id="PS52004"/>
    </source>
</evidence>
<dbReference type="OrthoDB" id="292158at2"/>
<dbReference type="InterPro" id="IPR016039">
    <property type="entry name" value="Thiolase-like"/>
</dbReference>
<dbReference type="GO" id="GO:0006633">
    <property type="term" value="P:fatty acid biosynthetic process"/>
    <property type="evidence" value="ECO:0007669"/>
    <property type="project" value="TreeGrafter"/>
</dbReference>
<accession>A0A518DWX7</accession>
<keyword evidence="5" id="KW-0012">Acyltransferase</keyword>
<keyword evidence="6" id="KW-1185">Reference proteome</keyword>
<dbReference type="EMBL" id="CP036433">
    <property type="protein sequence ID" value="QDU96339.1"/>
    <property type="molecule type" value="Genomic_DNA"/>
</dbReference>
<dbReference type="InterPro" id="IPR000794">
    <property type="entry name" value="Beta-ketoacyl_synthase"/>
</dbReference>
<dbReference type="SMART" id="SM00825">
    <property type="entry name" value="PKS_KS"/>
    <property type="match status" value="1"/>
</dbReference>
<dbReference type="InterPro" id="IPR014030">
    <property type="entry name" value="Ketoacyl_synth_N"/>
</dbReference>
<dbReference type="SUPFAM" id="SSF53901">
    <property type="entry name" value="Thiolase-like"/>
    <property type="match status" value="2"/>
</dbReference>
<dbReference type="InterPro" id="IPR020841">
    <property type="entry name" value="PKS_Beta-ketoAc_synthase_dom"/>
</dbReference>
<evidence type="ECO:0000256" key="3">
    <source>
        <dbReference type="RuleBase" id="RU003694"/>
    </source>
</evidence>
<dbReference type="GO" id="GO:0005829">
    <property type="term" value="C:cytosol"/>
    <property type="evidence" value="ECO:0007669"/>
    <property type="project" value="TreeGrafter"/>
</dbReference>
<proteinExistence type="inferred from homology"/>
<sequence>MAENSPRRVVITGMGLVSPLGNSDESLWNALQAQRSGVAPLQGVPTQYLPSTFGGEARDFTGTIDDFGDLDKEIKRNIRKNLKVMCREIEMGVAAAQLAIAHANLSNINPDRTGVIYGSDYIMTKPDEFVDGVRKCLDENGEFDFTHWGDVGLGEVTPLWLLKYLPNMPASHIAIYNDFRGPNNSITVREASSNLAIGEAYATIARGWADTLIAGATGTRVHPMRTIHMALQEEIAQGDIDPAGASRPFDKNRSGMVLGEGAGAIVLEEYEFAVKRGASILGEVVGYGSSTVIDREHVAHYDRAIENAIVAALRKADMKPAEVGHIHAHGLSTQRCDAEEAQGLIRLFGAAETSPPVTAAKSYFGNLGAGSGLIELMSSLLAVKHGPLFPVLNHETVDPDCRLRIAKSGDAAGDSFVNVNVTPQGQASAVVVRKAS</sequence>
<evidence type="ECO:0000256" key="1">
    <source>
        <dbReference type="ARBA" id="ARBA00008467"/>
    </source>
</evidence>